<dbReference type="HOGENOM" id="CLU_1677519_0_0_1"/>
<name>A0A074XZW6_AURSE</name>
<reference evidence="2 3" key="1">
    <citation type="journal article" date="2014" name="BMC Genomics">
        <title>Genome sequencing of four Aureobasidium pullulans varieties: biotechnological potential, stress tolerance, and description of new species.</title>
        <authorList>
            <person name="Gostin Ar C."/>
            <person name="Ohm R.A."/>
            <person name="Kogej T."/>
            <person name="Sonjak S."/>
            <person name="Turk M."/>
            <person name="Zajc J."/>
            <person name="Zalar P."/>
            <person name="Grube M."/>
            <person name="Sun H."/>
            <person name="Han J."/>
            <person name="Sharma A."/>
            <person name="Chiniquy J."/>
            <person name="Ngan C.Y."/>
            <person name="Lipzen A."/>
            <person name="Barry K."/>
            <person name="Grigoriev I.V."/>
            <person name="Gunde-Cimerman N."/>
        </authorList>
    </citation>
    <scope>NUCLEOTIDE SEQUENCE [LARGE SCALE GENOMIC DNA]</scope>
    <source>
        <strain evidence="2 3">EXF-2481</strain>
    </source>
</reference>
<evidence type="ECO:0000256" key="1">
    <source>
        <dbReference type="SAM" id="Phobius"/>
    </source>
</evidence>
<organism evidence="2 3">
    <name type="scientific">Aureobasidium subglaciale (strain EXF-2481)</name>
    <name type="common">Aureobasidium pullulans var. subglaciale</name>
    <dbReference type="NCBI Taxonomy" id="1043005"/>
    <lineage>
        <taxon>Eukaryota</taxon>
        <taxon>Fungi</taxon>
        <taxon>Dikarya</taxon>
        <taxon>Ascomycota</taxon>
        <taxon>Pezizomycotina</taxon>
        <taxon>Dothideomycetes</taxon>
        <taxon>Dothideomycetidae</taxon>
        <taxon>Dothideales</taxon>
        <taxon>Saccotheciaceae</taxon>
        <taxon>Aureobasidium</taxon>
    </lineage>
</organism>
<proteinExistence type="predicted"/>
<evidence type="ECO:0000313" key="2">
    <source>
        <dbReference type="EMBL" id="KEQ91030.1"/>
    </source>
</evidence>
<keyword evidence="1" id="KW-1133">Transmembrane helix</keyword>
<dbReference type="AlphaFoldDB" id="A0A074XZW6"/>
<accession>A0A074XZW6</accession>
<dbReference type="RefSeq" id="XP_013339516.1">
    <property type="nucleotide sequence ID" value="XM_013484062.1"/>
</dbReference>
<feature type="transmembrane region" description="Helical" evidence="1">
    <location>
        <begin position="41"/>
        <end position="64"/>
    </location>
</feature>
<dbReference type="InParanoid" id="A0A074XZW6"/>
<dbReference type="STRING" id="1043005.A0A074XZW6"/>
<keyword evidence="1" id="KW-0812">Transmembrane</keyword>
<evidence type="ECO:0000313" key="3">
    <source>
        <dbReference type="Proteomes" id="UP000030641"/>
    </source>
</evidence>
<protein>
    <submittedName>
        <fullName evidence="2">Uncharacterized protein</fullName>
    </submittedName>
</protein>
<gene>
    <name evidence="2" type="ORF">AUEXF2481DRAFT_522549</name>
</gene>
<dbReference type="PANTHER" id="PTHR35395">
    <property type="entry name" value="DUF6536 DOMAIN-CONTAINING PROTEIN"/>
    <property type="match status" value="1"/>
</dbReference>
<sequence>MRATALHWLVSQSLFLASITTELRNGSSMAEDTVSTCGYSPLAVILTLGIGSIMLAVVIFGGYWSVSTGIPLVGSCSAAVSAACHLPRGDEAHLLPLRWGVVVAQMDGENIGRCSFSAKEVVGPVVGAQYVSDVILVHRTSYKSELTAYRDKLVQPG</sequence>
<keyword evidence="3" id="KW-1185">Reference proteome</keyword>
<dbReference type="OrthoDB" id="5429634at2759"/>
<keyword evidence="1" id="KW-0472">Membrane</keyword>
<dbReference type="PANTHER" id="PTHR35395:SF1">
    <property type="entry name" value="DUF6536 DOMAIN-CONTAINING PROTEIN"/>
    <property type="match status" value="1"/>
</dbReference>
<dbReference type="GeneID" id="25368784"/>
<dbReference type="EMBL" id="KL584783">
    <property type="protein sequence ID" value="KEQ91030.1"/>
    <property type="molecule type" value="Genomic_DNA"/>
</dbReference>
<dbReference type="Proteomes" id="UP000030641">
    <property type="component" value="Unassembled WGS sequence"/>
</dbReference>